<evidence type="ECO:0000256" key="3">
    <source>
        <dbReference type="ARBA" id="ARBA00022771"/>
    </source>
</evidence>
<accession>A0A504WX61</accession>
<dbReference type="EMBL" id="RHLD01000012">
    <property type="protein sequence ID" value="TPP40454.1"/>
    <property type="molecule type" value="Genomic_DNA"/>
</dbReference>
<dbReference type="GO" id="GO:0005737">
    <property type="term" value="C:cytoplasm"/>
    <property type="evidence" value="ECO:0007669"/>
    <property type="project" value="TreeGrafter"/>
</dbReference>
<feature type="compositionally biased region" description="Low complexity" evidence="6">
    <location>
        <begin position="193"/>
        <end position="206"/>
    </location>
</feature>
<dbReference type="InterPro" id="IPR001164">
    <property type="entry name" value="ArfGAP_dom"/>
</dbReference>
<sequence length="400" mass="41779">MPTSFRHYEPEERGGYAPSASNNGAEFGGSETRYSTKTRSINAAASRTGTGRAGVPAQQLQRFDALLRLPENRECFDCGTKQPRWASTNLGIFFCLRCAGIHRSMGTHVSKVKSVNMDAWVESMMLVVEHIGNARGRLLYEYNMPPSARVTNTTETAVVERVIRSKYERKLYYHPRFAELVAQFMETPMEAASSSGTTTLASSPGSNAPPCQAGEPGQTQPQGAVLEELWGAPVSSPNTNQPSQEATQGATGARTNVAELFSAYPTHGAGMGYAAAGGGAHSPPTAWGETAGPLSSAPPVSANNDSGWFESQFGGAASIVLGPASGGAHSGAPLPNTLQSASSPQTAHDNTGDLFTGGNESAGCSKDEILSLFRTAPVAGAYGQTSSGSTANTGGHPLAW</sequence>
<keyword evidence="1" id="KW-0343">GTPase activation</keyword>
<dbReference type="VEuPathDB" id="TriTrypDB:LDHU3_28.2500"/>
<dbReference type="SMART" id="SM00105">
    <property type="entry name" value="ArfGap"/>
    <property type="match status" value="1"/>
</dbReference>
<feature type="region of interest" description="Disordered" evidence="6">
    <location>
        <begin position="275"/>
        <end position="303"/>
    </location>
</feature>
<comment type="caution">
    <text evidence="8">The sequence shown here is derived from an EMBL/GenBank/DDBJ whole genome shotgun (WGS) entry which is preliminary data.</text>
</comment>
<feature type="region of interest" description="Disordered" evidence="6">
    <location>
        <begin position="232"/>
        <end position="251"/>
    </location>
</feature>
<dbReference type="PANTHER" id="PTHR45705:SF1">
    <property type="entry name" value="FI20236P1"/>
    <property type="match status" value="1"/>
</dbReference>
<protein>
    <submittedName>
        <fullName evidence="8">Putative GTPase activating protein for Arf family protein</fullName>
    </submittedName>
</protein>
<evidence type="ECO:0000313" key="8">
    <source>
        <dbReference type="EMBL" id="TPP40454.1"/>
    </source>
</evidence>
<dbReference type="InterPro" id="IPR037278">
    <property type="entry name" value="ARFGAP/RecO"/>
</dbReference>
<dbReference type="Proteomes" id="UP000318821">
    <property type="component" value="Unassembled WGS sequence"/>
</dbReference>
<feature type="compositionally biased region" description="Polar residues" evidence="6">
    <location>
        <begin position="235"/>
        <end position="251"/>
    </location>
</feature>
<feature type="region of interest" description="Disordered" evidence="6">
    <location>
        <begin position="193"/>
        <end position="220"/>
    </location>
</feature>
<dbReference type="VEuPathDB" id="TriTrypDB:LdCL_280023900"/>
<dbReference type="InterPro" id="IPR038508">
    <property type="entry name" value="ArfGAP_dom_sf"/>
</dbReference>
<feature type="region of interest" description="Disordered" evidence="6">
    <location>
        <begin position="1"/>
        <end position="56"/>
    </location>
</feature>
<dbReference type="InterPro" id="IPR051718">
    <property type="entry name" value="ARF_GTPase-activating"/>
</dbReference>
<feature type="compositionally biased region" description="Low complexity" evidence="6">
    <location>
        <begin position="43"/>
        <end position="54"/>
    </location>
</feature>
<keyword evidence="3 5" id="KW-0863">Zinc-finger</keyword>
<evidence type="ECO:0000256" key="2">
    <source>
        <dbReference type="ARBA" id="ARBA00022723"/>
    </source>
</evidence>
<feature type="domain" description="Arf-GAP" evidence="7">
    <location>
        <begin position="60"/>
        <end position="180"/>
    </location>
</feature>
<dbReference type="GO" id="GO:0005096">
    <property type="term" value="F:GTPase activator activity"/>
    <property type="evidence" value="ECO:0007669"/>
    <property type="project" value="UniProtKB-KW"/>
</dbReference>
<dbReference type="PROSITE" id="PS50115">
    <property type="entry name" value="ARFGAP"/>
    <property type="match status" value="1"/>
</dbReference>
<dbReference type="GO" id="GO:0008270">
    <property type="term" value="F:zinc ion binding"/>
    <property type="evidence" value="ECO:0007669"/>
    <property type="project" value="UniProtKB-KW"/>
</dbReference>
<dbReference type="PANTHER" id="PTHR45705">
    <property type="entry name" value="FI20236P1"/>
    <property type="match status" value="1"/>
</dbReference>
<evidence type="ECO:0000313" key="9">
    <source>
        <dbReference type="Proteomes" id="UP000318821"/>
    </source>
</evidence>
<name>A0A504WX61_LEIDO</name>
<proteinExistence type="predicted"/>
<evidence type="ECO:0000256" key="4">
    <source>
        <dbReference type="ARBA" id="ARBA00022833"/>
    </source>
</evidence>
<reference evidence="9" key="1">
    <citation type="submission" date="2019-02" db="EMBL/GenBank/DDBJ databases">
        <title>FDA dAtabase for Regulatory Grade micrObial Sequences (FDA-ARGOS): Supporting development and validation of Infectious Disease Dx tests.</title>
        <authorList>
            <person name="Duncan R."/>
            <person name="Fisher C."/>
            <person name="Tallon L."/>
            <person name="Sadzewicz L."/>
            <person name="Sengamalay N."/>
            <person name="Ott S."/>
            <person name="Godinez A."/>
            <person name="Nagaraj S."/>
            <person name="Vavikolanu K."/>
            <person name="Vyas G."/>
            <person name="Nadendla S."/>
            <person name="Aluvathingal J."/>
            <person name="Sichtig H."/>
        </authorList>
    </citation>
    <scope>NUCLEOTIDE SEQUENCE [LARGE SCALE GENOMIC DNA]</scope>
    <source>
        <strain evidence="9">FDAARGOS_360</strain>
    </source>
</reference>
<evidence type="ECO:0000256" key="6">
    <source>
        <dbReference type="SAM" id="MobiDB-lite"/>
    </source>
</evidence>
<feature type="compositionally biased region" description="Polar residues" evidence="6">
    <location>
        <begin position="336"/>
        <end position="349"/>
    </location>
</feature>
<evidence type="ECO:0000256" key="5">
    <source>
        <dbReference type="PROSITE-ProRule" id="PRU00288"/>
    </source>
</evidence>
<gene>
    <name evidence="8" type="ORF">CGC20_13195</name>
</gene>
<feature type="region of interest" description="Disordered" evidence="6">
    <location>
        <begin position="381"/>
        <end position="400"/>
    </location>
</feature>
<organism evidence="8 9">
    <name type="scientific">Leishmania donovani</name>
    <dbReference type="NCBI Taxonomy" id="5661"/>
    <lineage>
        <taxon>Eukaryota</taxon>
        <taxon>Discoba</taxon>
        <taxon>Euglenozoa</taxon>
        <taxon>Kinetoplastea</taxon>
        <taxon>Metakinetoplastina</taxon>
        <taxon>Trypanosomatida</taxon>
        <taxon>Trypanosomatidae</taxon>
        <taxon>Leishmaniinae</taxon>
        <taxon>Leishmania</taxon>
    </lineage>
</organism>
<dbReference type="Gene3D" id="1.10.220.150">
    <property type="entry name" value="Arf GTPase activating protein"/>
    <property type="match status" value="1"/>
</dbReference>
<feature type="region of interest" description="Disordered" evidence="6">
    <location>
        <begin position="328"/>
        <end position="359"/>
    </location>
</feature>
<keyword evidence="2" id="KW-0479">Metal-binding</keyword>
<dbReference type="VEuPathDB" id="TriTrypDB:LdBPK_281890.1"/>
<dbReference type="SUPFAM" id="SSF57863">
    <property type="entry name" value="ArfGap/RecO-like zinc finger"/>
    <property type="match status" value="1"/>
</dbReference>
<dbReference type="PRINTS" id="PR00405">
    <property type="entry name" value="REVINTRACTNG"/>
</dbReference>
<dbReference type="Pfam" id="PF01412">
    <property type="entry name" value="ArfGap"/>
    <property type="match status" value="1"/>
</dbReference>
<feature type="compositionally biased region" description="Polar residues" evidence="6">
    <location>
        <begin position="32"/>
        <end position="41"/>
    </location>
</feature>
<feature type="compositionally biased region" description="Polar residues" evidence="6">
    <location>
        <begin position="383"/>
        <end position="393"/>
    </location>
</feature>
<dbReference type="FunFam" id="1.10.220.150:FF:000009">
    <property type="entry name" value="stromal membrane-associated protein 1 isoform X1"/>
    <property type="match status" value="1"/>
</dbReference>
<feature type="compositionally biased region" description="Basic and acidic residues" evidence="6">
    <location>
        <begin position="1"/>
        <end position="14"/>
    </location>
</feature>
<evidence type="ECO:0000256" key="1">
    <source>
        <dbReference type="ARBA" id="ARBA00022468"/>
    </source>
</evidence>
<dbReference type="AlphaFoldDB" id="A0A504WX61"/>
<keyword evidence="4" id="KW-0862">Zinc</keyword>
<dbReference type="CDD" id="cd08204">
    <property type="entry name" value="ArfGap"/>
    <property type="match status" value="1"/>
</dbReference>
<evidence type="ECO:0000259" key="7">
    <source>
        <dbReference type="PROSITE" id="PS50115"/>
    </source>
</evidence>